<dbReference type="InterPro" id="IPR010987">
    <property type="entry name" value="Glutathione-S-Trfase_C-like"/>
</dbReference>
<feature type="domain" description="GST C-terminal" evidence="2">
    <location>
        <begin position="85"/>
        <end position="208"/>
    </location>
</feature>
<dbReference type="OrthoDB" id="414243at2759"/>
<dbReference type="CDD" id="cd03039">
    <property type="entry name" value="GST_N_Sigma_like"/>
    <property type="match status" value="2"/>
</dbReference>
<dbReference type="PANTHER" id="PTHR11571">
    <property type="entry name" value="GLUTATHIONE S-TRANSFERASE"/>
    <property type="match status" value="1"/>
</dbReference>
<dbReference type="Pfam" id="PF14497">
    <property type="entry name" value="GST_C_3"/>
    <property type="match status" value="2"/>
</dbReference>
<feature type="domain" description="GST N-terminal" evidence="1">
    <location>
        <begin position="2"/>
        <end position="83"/>
    </location>
</feature>
<dbReference type="EnsemblMetazoa" id="XM_038205078.1">
    <property type="protein sequence ID" value="XP_038061006.1"/>
    <property type="gene ID" value="LOC119731806"/>
</dbReference>
<dbReference type="PROSITE" id="PS50404">
    <property type="entry name" value="GST_NTER"/>
    <property type="match status" value="2"/>
</dbReference>
<organism evidence="3 4">
    <name type="scientific">Patiria miniata</name>
    <name type="common">Bat star</name>
    <name type="synonym">Asterina miniata</name>
    <dbReference type="NCBI Taxonomy" id="46514"/>
    <lineage>
        <taxon>Eukaryota</taxon>
        <taxon>Metazoa</taxon>
        <taxon>Echinodermata</taxon>
        <taxon>Eleutherozoa</taxon>
        <taxon>Asterozoa</taxon>
        <taxon>Asteroidea</taxon>
        <taxon>Valvatacea</taxon>
        <taxon>Valvatida</taxon>
        <taxon>Asterinidae</taxon>
        <taxon>Patiria</taxon>
    </lineage>
</organism>
<dbReference type="SUPFAM" id="SSF47616">
    <property type="entry name" value="GST C-terminal domain-like"/>
    <property type="match status" value="2"/>
</dbReference>
<feature type="domain" description="GST N-terminal" evidence="1">
    <location>
        <begin position="236"/>
        <end position="313"/>
    </location>
</feature>
<protein>
    <recommendedName>
        <fullName evidence="5">Glutathione S-transferase</fullName>
    </recommendedName>
</protein>
<evidence type="ECO:0000313" key="3">
    <source>
        <dbReference type="EnsemblMetazoa" id="XP_038061006.1"/>
    </source>
</evidence>
<evidence type="ECO:0008006" key="5">
    <source>
        <dbReference type="Google" id="ProtNLM"/>
    </source>
</evidence>
<dbReference type="CDD" id="cd03192">
    <property type="entry name" value="GST_C_Sigma_like"/>
    <property type="match status" value="2"/>
</dbReference>
<keyword evidence="4" id="KW-1185">Reference proteome</keyword>
<dbReference type="Gene3D" id="3.40.30.10">
    <property type="entry name" value="Glutaredoxin"/>
    <property type="match status" value="2"/>
</dbReference>
<dbReference type="SUPFAM" id="SSF52833">
    <property type="entry name" value="Thioredoxin-like"/>
    <property type="match status" value="2"/>
</dbReference>
<dbReference type="InterPro" id="IPR004046">
    <property type="entry name" value="GST_C"/>
</dbReference>
<dbReference type="Pfam" id="PF02798">
    <property type="entry name" value="GST_N"/>
    <property type="match status" value="2"/>
</dbReference>
<dbReference type="OMA" id="IPSDPWK"/>
<dbReference type="FunFam" id="1.20.1050.10:FF:000030">
    <property type="entry name" value="Glutathione S-transferase S1"/>
    <property type="match status" value="2"/>
</dbReference>
<dbReference type="AlphaFoldDB" id="A0A914AC09"/>
<dbReference type="InterPro" id="IPR040079">
    <property type="entry name" value="Glutathione_S-Trfase"/>
</dbReference>
<dbReference type="InterPro" id="IPR036249">
    <property type="entry name" value="Thioredoxin-like_sf"/>
</dbReference>
<evidence type="ECO:0000259" key="1">
    <source>
        <dbReference type="PROSITE" id="PS50404"/>
    </source>
</evidence>
<evidence type="ECO:0000259" key="2">
    <source>
        <dbReference type="PROSITE" id="PS50405"/>
    </source>
</evidence>
<dbReference type="GeneID" id="119731806"/>
<dbReference type="Gene3D" id="1.20.1050.10">
    <property type="match status" value="2"/>
</dbReference>
<dbReference type="SFLD" id="SFLDS00019">
    <property type="entry name" value="Glutathione_Transferase_(cytos"/>
    <property type="match status" value="2"/>
</dbReference>
<proteinExistence type="predicted"/>
<dbReference type="SFLD" id="SFLDG00363">
    <property type="entry name" value="AMPS_(cytGST):_Alpha-__Mu-__Pi"/>
    <property type="match status" value="2"/>
</dbReference>
<dbReference type="Proteomes" id="UP000887568">
    <property type="component" value="Unplaced"/>
</dbReference>
<reference evidence="3" key="1">
    <citation type="submission" date="2022-11" db="UniProtKB">
        <authorList>
            <consortium name="EnsemblMetazoa"/>
        </authorList>
    </citation>
    <scope>IDENTIFICATION</scope>
</reference>
<name>A0A914AC09_PATMI</name>
<dbReference type="RefSeq" id="XP_038061006.1">
    <property type="nucleotide sequence ID" value="XM_038205078.1"/>
</dbReference>
<dbReference type="PANTHER" id="PTHR11571:SF150">
    <property type="entry name" value="GLUTATHIONE S-TRANSFERASE"/>
    <property type="match status" value="1"/>
</dbReference>
<dbReference type="GO" id="GO:0004364">
    <property type="term" value="F:glutathione transferase activity"/>
    <property type="evidence" value="ECO:0007669"/>
    <property type="project" value="TreeGrafter"/>
</dbReference>
<sequence length="438" mass="49943">MPSYKLYYFDGRGWGETSRLLFAVRGCEFEDVQLEYGGDQTKWKELKPKTPLGQIPVLDVDGKQLPQSRAIEGYLAREFGLYGSNSLEAARIDAVYDTVRELIARPTKLIFYENDEEKKKAELAKYYAEEAPRRMGGLTRLFEMYGGGEEGFFVGNKMSLADIFFFAMMEYFDENELKKYPKMEALHNRVATNSRIATHMKNRPAYTFKAFLSTRLFDCRLNRTRTSFAPVESKMPSFKVVYFDARGRAEPTRMMLAHVGQAFEDVRYKGEEWAKVKAETPLQQLPLMEVDGKPIPQSRAMHGFVARHFGLNGANNEETTKIDIVLAITEDLVDPLAKILFQEKDEAKKKEKMAAYLKDTAPRFLKGLEDILKHNGGGDGFFVGSKISRADIVYLVATEAFNNDEVLKQYPKLYALKGRVAQDANIAAYLAKRPKTQF</sequence>
<dbReference type="SFLD" id="SFLDG01205">
    <property type="entry name" value="AMPS.1"/>
    <property type="match status" value="2"/>
</dbReference>
<dbReference type="PROSITE" id="PS50405">
    <property type="entry name" value="GST_CTER"/>
    <property type="match status" value="2"/>
</dbReference>
<feature type="domain" description="GST C-terminal" evidence="2">
    <location>
        <begin position="315"/>
        <end position="438"/>
    </location>
</feature>
<dbReference type="FunFam" id="3.40.30.10:FF:000258">
    <property type="entry name" value="Glutathione S-transferase"/>
    <property type="match status" value="2"/>
</dbReference>
<dbReference type="GO" id="GO:0006749">
    <property type="term" value="P:glutathione metabolic process"/>
    <property type="evidence" value="ECO:0007669"/>
    <property type="project" value="TreeGrafter"/>
</dbReference>
<accession>A0A914AC09</accession>
<dbReference type="InterPro" id="IPR050213">
    <property type="entry name" value="GST_superfamily"/>
</dbReference>
<dbReference type="InterPro" id="IPR004045">
    <property type="entry name" value="Glutathione_S-Trfase_N"/>
</dbReference>
<dbReference type="InterPro" id="IPR036282">
    <property type="entry name" value="Glutathione-S-Trfase_C_sf"/>
</dbReference>
<evidence type="ECO:0000313" key="4">
    <source>
        <dbReference type="Proteomes" id="UP000887568"/>
    </source>
</evidence>